<feature type="region of interest" description="Disordered" evidence="1">
    <location>
        <begin position="1"/>
        <end position="60"/>
    </location>
</feature>
<accession>A0A6J4IDG2</accession>
<sequence>GREHGGEPQPAGGARRDPPSGEPGRGEDRRNGPRGAARREMGPAEARSLGTPELAPDQVL</sequence>
<dbReference type="EMBL" id="CADCTG010000158">
    <property type="protein sequence ID" value="CAA9247234.1"/>
    <property type="molecule type" value="Genomic_DNA"/>
</dbReference>
<organism evidence="2">
    <name type="scientific">uncultured Acetobacteraceae bacterium</name>
    <dbReference type="NCBI Taxonomy" id="169975"/>
    <lineage>
        <taxon>Bacteria</taxon>
        <taxon>Pseudomonadati</taxon>
        <taxon>Pseudomonadota</taxon>
        <taxon>Alphaproteobacteria</taxon>
        <taxon>Acetobacterales</taxon>
        <taxon>Acetobacteraceae</taxon>
        <taxon>environmental samples</taxon>
    </lineage>
</organism>
<proteinExistence type="predicted"/>
<name>A0A6J4IDG2_9PROT</name>
<gene>
    <name evidence="2" type="ORF">AVDCRST_MAG08-1916</name>
</gene>
<feature type="non-terminal residue" evidence="2">
    <location>
        <position position="60"/>
    </location>
</feature>
<evidence type="ECO:0000313" key="2">
    <source>
        <dbReference type="EMBL" id="CAA9247234.1"/>
    </source>
</evidence>
<feature type="non-terminal residue" evidence="2">
    <location>
        <position position="1"/>
    </location>
</feature>
<reference evidence="2" key="1">
    <citation type="submission" date="2020-02" db="EMBL/GenBank/DDBJ databases">
        <authorList>
            <person name="Meier V. D."/>
        </authorList>
    </citation>
    <scope>NUCLEOTIDE SEQUENCE</scope>
    <source>
        <strain evidence="2">AVDCRST_MAG08</strain>
    </source>
</reference>
<protein>
    <submittedName>
        <fullName evidence="2">Uncharacterized protein</fullName>
    </submittedName>
</protein>
<evidence type="ECO:0000256" key="1">
    <source>
        <dbReference type="SAM" id="MobiDB-lite"/>
    </source>
</evidence>
<feature type="compositionally biased region" description="Basic and acidic residues" evidence="1">
    <location>
        <begin position="14"/>
        <end position="42"/>
    </location>
</feature>
<dbReference type="AlphaFoldDB" id="A0A6J4IDG2"/>